<dbReference type="EMBL" id="JAADJZ010000004">
    <property type="protein sequence ID" value="KAF2875787.1"/>
    <property type="molecule type" value="Genomic_DNA"/>
</dbReference>
<feature type="chain" id="PRO_5029021118" description="Kelch repeat protein-like protein" evidence="5">
    <location>
        <begin position="21"/>
        <end position="584"/>
    </location>
</feature>
<keyword evidence="4" id="KW-1133">Transmembrane helix</keyword>
<comment type="caution">
    <text evidence="6">The sequence shown here is derived from an EMBL/GenBank/DDBJ whole genome shotgun (WGS) entry which is preliminary data.</text>
</comment>
<evidence type="ECO:0000313" key="6">
    <source>
        <dbReference type="EMBL" id="KAF2875787.1"/>
    </source>
</evidence>
<name>A0A7C8ILK3_9PLEO</name>
<gene>
    <name evidence="6" type="ORF">BDV95DRAFT_281642</name>
</gene>
<feature type="compositionally biased region" description="Polar residues" evidence="3">
    <location>
        <begin position="453"/>
        <end position="463"/>
    </location>
</feature>
<evidence type="ECO:0000256" key="1">
    <source>
        <dbReference type="ARBA" id="ARBA00022737"/>
    </source>
</evidence>
<keyword evidence="2" id="KW-0408">Iron</keyword>
<evidence type="ECO:0000313" key="7">
    <source>
        <dbReference type="Proteomes" id="UP000481861"/>
    </source>
</evidence>
<accession>A0A7C8ILK3</accession>
<dbReference type="InterPro" id="IPR011043">
    <property type="entry name" value="Gal_Oxase/kelch_b-propeller"/>
</dbReference>
<organism evidence="6 7">
    <name type="scientific">Massariosphaeria phaeospora</name>
    <dbReference type="NCBI Taxonomy" id="100035"/>
    <lineage>
        <taxon>Eukaryota</taxon>
        <taxon>Fungi</taxon>
        <taxon>Dikarya</taxon>
        <taxon>Ascomycota</taxon>
        <taxon>Pezizomycotina</taxon>
        <taxon>Dothideomycetes</taxon>
        <taxon>Pleosporomycetidae</taxon>
        <taxon>Pleosporales</taxon>
        <taxon>Pleosporales incertae sedis</taxon>
        <taxon>Massariosphaeria</taxon>
    </lineage>
</organism>
<dbReference type="Gene3D" id="2.120.10.80">
    <property type="entry name" value="Kelch-type beta propeller"/>
    <property type="match status" value="1"/>
</dbReference>
<dbReference type="PANTHER" id="PTHR47435">
    <property type="entry name" value="KELCH REPEAT PROTEIN (AFU_ORTHOLOGUE AFUA_5G12780)"/>
    <property type="match status" value="1"/>
</dbReference>
<dbReference type="InterPro" id="IPR015915">
    <property type="entry name" value="Kelch-typ_b-propeller"/>
</dbReference>
<sequence>MLPWSACFAFGLSSVFFVAAQRDYLQPETFIRRRYHSSAKLRDYIYIDGGELSWLNSSGGVESAQNPKTQSIDLSKSWVNTSLRLRELDRGNAPALNFCALWVDEAETTMYPFGGELSFLTDTGPRPPQPWEFVADGKGGGLWAQGTVAPASNFSSLVQPAGGSYTYGNGVGYYLGGHLFSKSWPARDWYPVTGLVTHNMTSNTWTNVTSVEYDQGRVSHFGIAHFVSHLGPSGLVLFIGGRTSPDDEMNRNEEKRSFADIAMYEPGSGKWFHQIATGTIPEWRTRPCAVGVKGENDTYEIFIYGGANTALYGGQFPTEMEAEAANALDEIFVLSLPAFVWFKANYTAKSSRQSHTCHLVGKRQLLTIGGIDPSLQEYYSFQKNATDPFTLGLGVFDLTEMTWSDGYNADAPEYRSPRDVFDYYLRNTRYPVWGSPDLASLFGDDNALIASSPLPTETSTTVNHHSDHSPQSDVPSPEKSRRRKTVYIVVPLVVFLILVAIGVFCIRLAIRRKRDNASKKPDAGTSELDSNQLGELASVQRHELAEQQCFEMAGGPMSPIRRYSTTDSIYEKDVVRSSGLYSTS</sequence>
<reference evidence="6 7" key="1">
    <citation type="submission" date="2020-01" db="EMBL/GenBank/DDBJ databases">
        <authorList>
            <consortium name="DOE Joint Genome Institute"/>
            <person name="Haridas S."/>
            <person name="Albert R."/>
            <person name="Binder M."/>
            <person name="Bloem J."/>
            <person name="Labutti K."/>
            <person name="Salamov A."/>
            <person name="Andreopoulos B."/>
            <person name="Baker S.E."/>
            <person name="Barry K."/>
            <person name="Bills G."/>
            <person name="Bluhm B.H."/>
            <person name="Cannon C."/>
            <person name="Castanera R."/>
            <person name="Culley D.E."/>
            <person name="Daum C."/>
            <person name="Ezra D."/>
            <person name="Gonzalez J.B."/>
            <person name="Henrissat B."/>
            <person name="Kuo A."/>
            <person name="Liang C."/>
            <person name="Lipzen A."/>
            <person name="Lutzoni F."/>
            <person name="Magnuson J."/>
            <person name="Mondo S."/>
            <person name="Nolan M."/>
            <person name="Ohm R."/>
            <person name="Pangilinan J."/>
            <person name="Park H.-J.H."/>
            <person name="Ramirez L."/>
            <person name="Alfaro M."/>
            <person name="Sun H."/>
            <person name="Tritt A."/>
            <person name="Yoshinaga Y."/>
            <person name="Zwiers L.-H.L."/>
            <person name="Turgeon B.G."/>
            <person name="Goodwin S.B."/>
            <person name="Spatafora J.W."/>
            <person name="Crous P.W."/>
            <person name="Grigoriev I.V."/>
        </authorList>
    </citation>
    <scope>NUCLEOTIDE SEQUENCE [LARGE SCALE GENOMIC DNA]</scope>
    <source>
        <strain evidence="6 7">CBS 611.86</strain>
    </source>
</reference>
<dbReference type="GO" id="GO:0019760">
    <property type="term" value="P:glucosinolate metabolic process"/>
    <property type="evidence" value="ECO:0007669"/>
    <property type="project" value="UniProtKB-ARBA"/>
</dbReference>
<keyword evidence="1" id="KW-0677">Repeat</keyword>
<dbReference type="SUPFAM" id="SSF50965">
    <property type="entry name" value="Galactose oxidase, central domain"/>
    <property type="match status" value="1"/>
</dbReference>
<evidence type="ECO:0008006" key="8">
    <source>
        <dbReference type="Google" id="ProtNLM"/>
    </source>
</evidence>
<feature type="region of interest" description="Disordered" evidence="3">
    <location>
        <begin position="453"/>
        <end position="480"/>
    </location>
</feature>
<dbReference type="AlphaFoldDB" id="A0A7C8ILK3"/>
<keyword evidence="4" id="KW-0472">Membrane</keyword>
<feature type="signal peptide" evidence="5">
    <location>
        <begin position="1"/>
        <end position="20"/>
    </location>
</feature>
<keyword evidence="4" id="KW-0812">Transmembrane</keyword>
<keyword evidence="7" id="KW-1185">Reference proteome</keyword>
<evidence type="ECO:0000256" key="5">
    <source>
        <dbReference type="SAM" id="SignalP"/>
    </source>
</evidence>
<protein>
    <recommendedName>
        <fullName evidence="8">Kelch repeat protein-like protein</fullName>
    </recommendedName>
</protein>
<evidence type="ECO:0000256" key="3">
    <source>
        <dbReference type="SAM" id="MobiDB-lite"/>
    </source>
</evidence>
<dbReference type="PANTHER" id="PTHR47435:SF4">
    <property type="entry name" value="KELCH REPEAT PROTEIN (AFU_ORTHOLOGUE AFUA_5G12780)"/>
    <property type="match status" value="1"/>
</dbReference>
<proteinExistence type="predicted"/>
<evidence type="ECO:0000256" key="4">
    <source>
        <dbReference type="SAM" id="Phobius"/>
    </source>
</evidence>
<dbReference type="OrthoDB" id="10251809at2759"/>
<evidence type="ECO:0000256" key="2">
    <source>
        <dbReference type="ARBA" id="ARBA00023004"/>
    </source>
</evidence>
<keyword evidence="5" id="KW-0732">Signal</keyword>
<dbReference type="Proteomes" id="UP000481861">
    <property type="component" value="Unassembled WGS sequence"/>
</dbReference>
<feature type="transmembrane region" description="Helical" evidence="4">
    <location>
        <begin position="486"/>
        <end position="510"/>
    </location>
</feature>